<sequence>MQAKWQCSIKPGDPCSQSYLTASSLSLSPSSPPSSFHFALQFPPVCPLCNHISVAQSRFSSVIYQFSQVTVLVQCVPGPLTLHQHTALPLLTNHTMAENAYTEMKPSPLPGNAPGTKHGWEDHAHQLNLKKGIERMDRRSLNPNKAAVKKHGHGGKYTMDGPYTDADYADHIPAAMDKNDPNYIDPTEEQVVEEEAIPVVEVAKVEPTGVGVVHVAS</sequence>
<accession>A0A8T0G9G4</accession>
<reference evidence="1" key="1">
    <citation type="submission" date="2020-06" db="EMBL/GenBank/DDBJ databases">
        <title>WGS assembly of Ceratodon purpureus strain R40.</title>
        <authorList>
            <person name="Carey S.B."/>
            <person name="Jenkins J."/>
            <person name="Shu S."/>
            <person name="Lovell J.T."/>
            <person name="Sreedasyam A."/>
            <person name="Maumus F."/>
            <person name="Tiley G.P."/>
            <person name="Fernandez-Pozo N."/>
            <person name="Barry K."/>
            <person name="Chen C."/>
            <person name="Wang M."/>
            <person name="Lipzen A."/>
            <person name="Daum C."/>
            <person name="Saski C.A."/>
            <person name="Payton A.C."/>
            <person name="Mcbreen J.C."/>
            <person name="Conrad R.E."/>
            <person name="Kollar L.M."/>
            <person name="Olsson S."/>
            <person name="Huttunen S."/>
            <person name="Landis J.B."/>
            <person name="Wickett N.J."/>
            <person name="Johnson M.G."/>
            <person name="Rensing S.A."/>
            <person name="Grimwood J."/>
            <person name="Schmutz J."/>
            <person name="Mcdaniel S.F."/>
        </authorList>
    </citation>
    <scope>NUCLEOTIDE SEQUENCE</scope>
    <source>
        <strain evidence="1">R40</strain>
    </source>
</reference>
<dbReference type="EMBL" id="CM026433">
    <property type="protein sequence ID" value="KAG0553912.1"/>
    <property type="molecule type" value="Genomic_DNA"/>
</dbReference>
<dbReference type="Proteomes" id="UP000822688">
    <property type="component" value="Chromosome 12"/>
</dbReference>
<protein>
    <submittedName>
        <fullName evidence="1">Uncharacterized protein</fullName>
    </submittedName>
</protein>
<name>A0A8T0G9G4_CERPU</name>
<dbReference type="AlphaFoldDB" id="A0A8T0G9G4"/>
<keyword evidence="2" id="KW-1185">Reference proteome</keyword>
<proteinExistence type="predicted"/>
<organism evidence="1 2">
    <name type="scientific">Ceratodon purpureus</name>
    <name type="common">Fire moss</name>
    <name type="synonym">Dicranum purpureum</name>
    <dbReference type="NCBI Taxonomy" id="3225"/>
    <lineage>
        <taxon>Eukaryota</taxon>
        <taxon>Viridiplantae</taxon>
        <taxon>Streptophyta</taxon>
        <taxon>Embryophyta</taxon>
        <taxon>Bryophyta</taxon>
        <taxon>Bryophytina</taxon>
        <taxon>Bryopsida</taxon>
        <taxon>Dicranidae</taxon>
        <taxon>Pseudoditrichales</taxon>
        <taxon>Ditrichaceae</taxon>
        <taxon>Ceratodon</taxon>
    </lineage>
</organism>
<gene>
    <name evidence="1" type="ORF">KC19_12G048900</name>
</gene>
<evidence type="ECO:0000313" key="1">
    <source>
        <dbReference type="EMBL" id="KAG0553912.1"/>
    </source>
</evidence>
<evidence type="ECO:0000313" key="2">
    <source>
        <dbReference type="Proteomes" id="UP000822688"/>
    </source>
</evidence>
<comment type="caution">
    <text evidence="1">The sequence shown here is derived from an EMBL/GenBank/DDBJ whole genome shotgun (WGS) entry which is preliminary data.</text>
</comment>